<gene>
    <name evidence="1" type="ORF">DXA38_22705</name>
</gene>
<reference evidence="1 2" key="1">
    <citation type="submission" date="2018-08" db="EMBL/GenBank/DDBJ databases">
        <title>A genome reference for cultivated species of the human gut microbiota.</title>
        <authorList>
            <person name="Zou Y."/>
            <person name="Xue W."/>
            <person name="Luo G."/>
        </authorList>
    </citation>
    <scope>NUCLEOTIDE SEQUENCE [LARGE SCALE GENOMIC DNA]</scope>
    <source>
        <strain evidence="1 2">OF01-2LB</strain>
    </source>
</reference>
<comment type="caution">
    <text evidence="1">The sequence shown here is derived from an EMBL/GenBank/DDBJ whole genome shotgun (WGS) entry which is preliminary data.</text>
</comment>
<evidence type="ECO:0000313" key="1">
    <source>
        <dbReference type="EMBL" id="RGC06882.1"/>
    </source>
</evidence>
<evidence type="ECO:0000313" key="2">
    <source>
        <dbReference type="Proteomes" id="UP000260025"/>
    </source>
</evidence>
<dbReference type="AlphaFoldDB" id="A0A3E2V8R3"/>
<sequence>MSFTAVQTDNSDNLDFHITDKEINRAKVGGMKGPVMMRTGITDNRIKINRSNDFIIIYLI</sequence>
<protein>
    <submittedName>
        <fullName evidence="1">Uncharacterized protein</fullName>
    </submittedName>
</protein>
<proteinExistence type="predicted"/>
<dbReference type="Proteomes" id="UP000260025">
    <property type="component" value="Unassembled WGS sequence"/>
</dbReference>
<dbReference type="EMBL" id="QVEV01000106">
    <property type="protein sequence ID" value="RGC06882.1"/>
    <property type="molecule type" value="Genomic_DNA"/>
</dbReference>
<accession>A0A3E2V8R3</accession>
<dbReference type="OrthoDB" id="9972546at2"/>
<name>A0A3E2V8R3_CLOIN</name>
<organism evidence="1 2">
    <name type="scientific">Clostridium innocuum</name>
    <dbReference type="NCBI Taxonomy" id="1522"/>
    <lineage>
        <taxon>Bacteria</taxon>
        <taxon>Bacillati</taxon>
        <taxon>Bacillota</taxon>
        <taxon>Clostridia</taxon>
        <taxon>Eubacteriales</taxon>
        <taxon>Clostridiaceae</taxon>
        <taxon>Clostridium</taxon>
    </lineage>
</organism>